<keyword evidence="10" id="KW-0121">Carboxypeptidase</keyword>
<evidence type="ECO:0000256" key="2">
    <source>
        <dbReference type="ARBA" id="ARBA00022448"/>
    </source>
</evidence>
<dbReference type="GO" id="GO:0030246">
    <property type="term" value="F:carbohydrate binding"/>
    <property type="evidence" value="ECO:0007669"/>
    <property type="project" value="InterPro"/>
</dbReference>
<dbReference type="InterPro" id="IPR039426">
    <property type="entry name" value="TonB-dep_rcpt-like"/>
</dbReference>
<feature type="domain" description="TonB-dependent transporter Oar-like beta-barrel" evidence="9">
    <location>
        <begin position="344"/>
        <end position="596"/>
    </location>
</feature>
<dbReference type="InterPro" id="IPR012910">
    <property type="entry name" value="Plug_dom"/>
</dbReference>
<keyword evidence="11" id="KW-1185">Reference proteome</keyword>
<dbReference type="GO" id="GO:0004180">
    <property type="term" value="F:carboxypeptidase activity"/>
    <property type="evidence" value="ECO:0007669"/>
    <property type="project" value="UniProtKB-KW"/>
</dbReference>
<organism evidence="10 11">
    <name type="scientific">Dyella marensis</name>
    <dbReference type="NCBI Taxonomy" id="500610"/>
    <lineage>
        <taxon>Bacteria</taxon>
        <taxon>Pseudomonadati</taxon>
        <taxon>Pseudomonadota</taxon>
        <taxon>Gammaproteobacteria</taxon>
        <taxon>Lysobacterales</taxon>
        <taxon>Rhodanobacteraceae</taxon>
        <taxon>Dyella</taxon>
    </lineage>
</organism>
<dbReference type="AlphaFoldDB" id="A0A1I2BXW8"/>
<dbReference type="Pfam" id="PF13620">
    <property type="entry name" value="CarboxypepD_reg"/>
    <property type="match status" value="1"/>
</dbReference>
<proteinExistence type="predicted"/>
<dbReference type="InterPro" id="IPR057601">
    <property type="entry name" value="Oar-like_b-barrel"/>
</dbReference>
<dbReference type="PANTHER" id="PTHR30069:SF46">
    <property type="entry name" value="OAR PROTEIN"/>
    <property type="match status" value="1"/>
</dbReference>
<dbReference type="Gene3D" id="2.170.130.10">
    <property type="entry name" value="TonB-dependent receptor, plug domain"/>
    <property type="match status" value="1"/>
</dbReference>
<dbReference type="GO" id="GO:0044718">
    <property type="term" value="P:siderophore transmembrane transport"/>
    <property type="evidence" value="ECO:0007669"/>
    <property type="project" value="TreeGrafter"/>
</dbReference>
<evidence type="ECO:0000256" key="3">
    <source>
        <dbReference type="ARBA" id="ARBA00022452"/>
    </source>
</evidence>
<dbReference type="SUPFAM" id="SSF56935">
    <property type="entry name" value="Porins"/>
    <property type="match status" value="1"/>
</dbReference>
<evidence type="ECO:0000313" key="11">
    <source>
        <dbReference type="Proteomes" id="UP000199477"/>
    </source>
</evidence>
<keyword evidence="4" id="KW-0812">Transmembrane</keyword>
<dbReference type="GO" id="GO:0009279">
    <property type="term" value="C:cell outer membrane"/>
    <property type="evidence" value="ECO:0007669"/>
    <property type="project" value="UniProtKB-SubCell"/>
</dbReference>
<evidence type="ECO:0000256" key="5">
    <source>
        <dbReference type="ARBA" id="ARBA00023136"/>
    </source>
</evidence>
<dbReference type="InterPro" id="IPR036942">
    <property type="entry name" value="Beta-barrel_TonB_sf"/>
</dbReference>
<name>A0A1I2BXW8_9GAMM</name>
<dbReference type="RefSeq" id="WP_035323740.1">
    <property type="nucleotide sequence ID" value="NZ_FONH01000003.1"/>
</dbReference>
<keyword evidence="10" id="KW-0378">Hydrolase</keyword>
<dbReference type="GO" id="GO:0015344">
    <property type="term" value="F:siderophore uptake transmembrane transporter activity"/>
    <property type="evidence" value="ECO:0007669"/>
    <property type="project" value="TreeGrafter"/>
</dbReference>
<evidence type="ECO:0000256" key="7">
    <source>
        <dbReference type="SAM" id="SignalP"/>
    </source>
</evidence>
<keyword evidence="3" id="KW-1134">Transmembrane beta strand</keyword>
<evidence type="ECO:0000256" key="4">
    <source>
        <dbReference type="ARBA" id="ARBA00022692"/>
    </source>
</evidence>
<dbReference type="Pfam" id="PF07715">
    <property type="entry name" value="Plug"/>
    <property type="match status" value="1"/>
</dbReference>
<dbReference type="SUPFAM" id="SSF49452">
    <property type="entry name" value="Starch-binding domain-like"/>
    <property type="match status" value="1"/>
</dbReference>
<protein>
    <submittedName>
        <fullName evidence="10">Carboxypeptidase regulatory-like domain-containing protein</fullName>
    </submittedName>
</protein>
<dbReference type="InterPro" id="IPR013784">
    <property type="entry name" value="Carb-bd-like_fold"/>
</dbReference>
<keyword evidence="10" id="KW-0645">Protease</keyword>
<dbReference type="PANTHER" id="PTHR30069">
    <property type="entry name" value="TONB-DEPENDENT OUTER MEMBRANE RECEPTOR"/>
    <property type="match status" value="1"/>
</dbReference>
<evidence type="ECO:0000259" key="9">
    <source>
        <dbReference type="Pfam" id="PF25183"/>
    </source>
</evidence>
<feature type="signal peptide" evidence="7">
    <location>
        <begin position="1"/>
        <end position="31"/>
    </location>
</feature>
<keyword evidence="2" id="KW-0813">Transport</keyword>
<evidence type="ECO:0000259" key="8">
    <source>
        <dbReference type="Pfam" id="PF07715"/>
    </source>
</evidence>
<feature type="domain" description="TonB-dependent receptor plug" evidence="8">
    <location>
        <begin position="136"/>
        <end position="236"/>
    </location>
</feature>
<keyword evidence="6" id="KW-0998">Cell outer membrane</keyword>
<keyword evidence="7" id="KW-0732">Signal</keyword>
<evidence type="ECO:0000256" key="6">
    <source>
        <dbReference type="ARBA" id="ARBA00023237"/>
    </source>
</evidence>
<feature type="chain" id="PRO_5011520956" evidence="7">
    <location>
        <begin position="32"/>
        <end position="1005"/>
    </location>
</feature>
<dbReference type="STRING" id="500610.SAMN02799615_01294"/>
<sequence length="1005" mass="109491">MNKRQAKHRNLCRSPLSLLIALSLAGGVAHAQSTTGSIVGQVPAGMGDSVTLQSASGLQRDVAVDERGRYAANQLPLGNYTVILKHNGQAVQTRDNVALRVGTATDVSFTEAATKNLEGVSVTASALPAIDVTSVDSRTVLTSEQLAKLPLGYSAEAIARLAPGAVNNSGGFASSTGGSLVSFGGSGANENAYYINGFNTTDPLKSEGGLTLPYGSIDQEEAYTGGYSAQYGRSDGGVLNMVGKRGTNEWHVGGRASWEPASLRSSARNFYYENGQPNPPLATGTLYSPREKNEYWITTYDAYVGGPLVKDKLFFFASAEMSRQQGSSVGTVTSASPYQTYKYRMPKWYAKLDWNINDSNILELTGASNKRAYQADLYRYDFQHMVPGRYVGHADSTKNGGDLWTGKYTGYLTESLTLTAQYGKMKTRAFQQPVGYDPNLTYISGITAQNPAIVGGTPRFNNQTTTSLYDPDRGNSVTNLRVSLEYKLGDHTLTAGIDNLTAEALNQGRVTSGPGYSWTYGHSDHPTAPLDPGLGVGPTAGFANGADGYYVMKNVNSQLANVKTVEHAQYIEDNWQFNDRLLLSLGLRNDQFTNYNANAQPYIKQTAQWAPRLGFAWDVNGDSSFKVFGNVGRYYLASPLEPALSAAGAQTSTTQYFTYSGINPDGTPSGLTQMSPPVSANNNFGVLPDPKTVTAKDLKSMYQDEYILGFTKTLGHDWVYGAKATRRVLRSAIDDFCDVDLITAKAQALGYNVSSLNSCYLINAGRANTFVVVDDAGQHHDVKLSREELGFPDMKRKYYELDLFLEHPFDGKWYGKLDYVFSRSYGNTEGWTQSNVQSDGPSESADWDNAPIMVYSNGDQGNDHRHQLKLWGYYQITPQWLVSGNLSLISGGPNVCLGLFPGDNPDPSGYGSSYHFCRGVPVTPGSIGRLPWQRQVDLGVKYTPDFAAHKLGLHLDVFNAFNSQPVVNITPNLYAKSDGTLNPLYGTPRVMQAPRYLRFSVTYDY</sequence>
<reference evidence="11" key="1">
    <citation type="submission" date="2016-10" db="EMBL/GenBank/DDBJ databases">
        <authorList>
            <person name="Varghese N."/>
            <person name="Submissions S."/>
        </authorList>
    </citation>
    <scope>NUCLEOTIDE SEQUENCE [LARGE SCALE GENOMIC DNA]</scope>
    <source>
        <strain evidence="11">UNC178MFTsu3.1</strain>
    </source>
</reference>
<dbReference type="Gene3D" id="2.40.170.20">
    <property type="entry name" value="TonB-dependent receptor, beta-barrel domain"/>
    <property type="match status" value="1"/>
</dbReference>
<evidence type="ECO:0000313" key="10">
    <source>
        <dbReference type="EMBL" id="SFE60874.1"/>
    </source>
</evidence>
<feature type="domain" description="TonB-dependent transporter Oar-like beta-barrel" evidence="9">
    <location>
        <begin position="599"/>
        <end position="876"/>
    </location>
</feature>
<dbReference type="InterPro" id="IPR037066">
    <property type="entry name" value="Plug_dom_sf"/>
</dbReference>
<comment type="subcellular location">
    <subcellularLocation>
        <location evidence="1">Cell outer membrane</location>
        <topology evidence="1">Multi-pass membrane protein</topology>
    </subcellularLocation>
</comment>
<evidence type="ECO:0000256" key="1">
    <source>
        <dbReference type="ARBA" id="ARBA00004571"/>
    </source>
</evidence>
<gene>
    <name evidence="10" type="ORF">SAMN02799615_01294</name>
</gene>
<dbReference type="Proteomes" id="UP000199477">
    <property type="component" value="Unassembled WGS sequence"/>
</dbReference>
<dbReference type="EMBL" id="FONH01000003">
    <property type="protein sequence ID" value="SFE60874.1"/>
    <property type="molecule type" value="Genomic_DNA"/>
</dbReference>
<dbReference type="Pfam" id="PF25183">
    <property type="entry name" value="OMP_b-brl_4"/>
    <property type="match status" value="2"/>
</dbReference>
<accession>A0A1I2BXW8</accession>
<keyword evidence="5" id="KW-0472">Membrane</keyword>
<dbReference type="Gene3D" id="2.60.40.1120">
    <property type="entry name" value="Carboxypeptidase-like, regulatory domain"/>
    <property type="match status" value="1"/>
</dbReference>